<dbReference type="PANTHER" id="PTHR46494">
    <property type="entry name" value="CORA FAMILY METAL ION TRANSPORTER (EUROFUNG)"/>
    <property type="match status" value="1"/>
</dbReference>
<dbReference type="Pfam" id="PF01544">
    <property type="entry name" value="CorA"/>
    <property type="match status" value="1"/>
</dbReference>
<dbReference type="PANTHER" id="PTHR46494:SF1">
    <property type="entry name" value="CORA FAMILY METAL ION TRANSPORTER (EUROFUNG)"/>
    <property type="match status" value="1"/>
</dbReference>
<accession>A0ABW6WP30</accession>
<name>A0ABW6WP30_9ACTN</name>
<keyword evidence="11" id="KW-1185">Reference proteome</keyword>
<evidence type="ECO:0000256" key="7">
    <source>
        <dbReference type="ARBA" id="ARBA00023136"/>
    </source>
</evidence>
<evidence type="ECO:0000313" key="10">
    <source>
        <dbReference type="EMBL" id="MFF5294374.1"/>
    </source>
</evidence>
<keyword evidence="7 9" id="KW-0472">Membrane</keyword>
<keyword evidence="6 9" id="KW-1133">Transmembrane helix</keyword>
<keyword evidence="5 9" id="KW-0812">Transmembrane</keyword>
<keyword evidence="4" id="KW-1003">Cell membrane</keyword>
<evidence type="ECO:0000313" key="11">
    <source>
        <dbReference type="Proteomes" id="UP001602245"/>
    </source>
</evidence>
<dbReference type="Gene3D" id="3.30.460.20">
    <property type="entry name" value="CorA soluble domain-like"/>
    <property type="match status" value="1"/>
</dbReference>
<dbReference type="SUPFAM" id="SSF143865">
    <property type="entry name" value="CorA soluble domain-like"/>
    <property type="match status" value="1"/>
</dbReference>
<dbReference type="Proteomes" id="UP001602245">
    <property type="component" value="Unassembled WGS sequence"/>
</dbReference>
<evidence type="ECO:0000256" key="5">
    <source>
        <dbReference type="ARBA" id="ARBA00022692"/>
    </source>
</evidence>
<dbReference type="CDD" id="cd12830">
    <property type="entry name" value="MtCorA-like"/>
    <property type="match status" value="1"/>
</dbReference>
<feature type="transmembrane region" description="Helical" evidence="9">
    <location>
        <begin position="332"/>
        <end position="352"/>
    </location>
</feature>
<dbReference type="SUPFAM" id="SSF144083">
    <property type="entry name" value="Magnesium transport protein CorA, transmembrane region"/>
    <property type="match status" value="1"/>
</dbReference>
<comment type="subcellular location">
    <subcellularLocation>
        <location evidence="1">Cell membrane</location>
        <topology evidence="1">Multi-pass membrane protein</topology>
    </subcellularLocation>
</comment>
<comment type="similarity">
    <text evidence="2">Belongs to the CorA metal ion transporter (MIT) (TC 1.A.35) family.</text>
</comment>
<evidence type="ECO:0000256" key="4">
    <source>
        <dbReference type="ARBA" id="ARBA00022475"/>
    </source>
</evidence>
<gene>
    <name evidence="10" type="ORF">ACFY35_33470</name>
</gene>
<proteinExistence type="inferred from homology"/>
<evidence type="ECO:0000256" key="9">
    <source>
        <dbReference type="SAM" id="Phobius"/>
    </source>
</evidence>
<keyword evidence="3" id="KW-0813">Transport</keyword>
<evidence type="ECO:0000256" key="2">
    <source>
        <dbReference type="ARBA" id="ARBA00009765"/>
    </source>
</evidence>
<reference evidence="10 11" key="1">
    <citation type="submission" date="2024-10" db="EMBL/GenBank/DDBJ databases">
        <title>The Natural Products Discovery Center: Release of the First 8490 Sequenced Strains for Exploring Actinobacteria Biosynthetic Diversity.</title>
        <authorList>
            <person name="Kalkreuter E."/>
            <person name="Kautsar S.A."/>
            <person name="Yang D."/>
            <person name="Bader C.D."/>
            <person name="Teijaro C.N."/>
            <person name="Fluegel L."/>
            <person name="Davis C.M."/>
            <person name="Simpson J.R."/>
            <person name="Lauterbach L."/>
            <person name="Steele A.D."/>
            <person name="Gui C."/>
            <person name="Meng S."/>
            <person name="Li G."/>
            <person name="Viehrig K."/>
            <person name="Ye F."/>
            <person name="Su P."/>
            <person name="Kiefer A.F."/>
            <person name="Nichols A."/>
            <person name="Cepeda A.J."/>
            <person name="Yan W."/>
            <person name="Fan B."/>
            <person name="Jiang Y."/>
            <person name="Adhikari A."/>
            <person name="Zheng C.-J."/>
            <person name="Schuster L."/>
            <person name="Cowan T.M."/>
            <person name="Smanski M.J."/>
            <person name="Chevrette M.G."/>
            <person name="De Carvalho L.P.S."/>
            <person name="Shen B."/>
        </authorList>
    </citation>
    <scope>NUCLEOTIDE SEQUENCE [LARGE SCALE GENOMIC DNA]</scope>
    <source>
        <strain evidence="10 11">NPDC000087</strain>
    </source>
</reference>
<organism evidence="10 11">
    <name type="scientific">Paractinoplanes globisporus</name>
    <dbReference type="NCBI Taxonomy" id="113565"/>
    <lineage>
        <taxon>Bacteria</taxon>
        <taxon>Bacillati</taxon>
        <taxon>Actinomycetota</taxon>
        <taxon>Actinomycetes</taxon>
        <taxon>Micromonosporales</taxon>
        <taxon>Micromonosporaceae</taxon>
        <taxon>Paractinoplanes</taxon>
    </lineage>
</organism>
<evidence type="ECO:0000256" key="6">
    <source>
        <dbReference type="ARBA" id="ARBA00022989"/>
    </source>
</evidence>
<evidence type="ECO:0000256" key="8">
    <source>
        <dbReference type="SAM" id="MobiDB-lite"/>
    </source>
</evidence>
<protein>
    <submittedName>
        <fullName evidence="10">Magnesium and cobalt transport protein CorA</fullName>
    </submittedName>
</protein>
<dbReference type="InterPro" id="IPR045863">
    <property type="entry name" value="CorA_TM1_TM2"/>
</dbReference>
<feature type="region of interest" description="Disordered" evidence="8">
    <location>
        <begin position="1"/>
        <end position="20"/>
    </location>
</feature>
<dbReference type="RefSeq" id="WP_026206373.1">
    <property type="nucleotide sequence ID" value="NZ_JBIAZU010000006.1"/>
</dbReference>
<evidence type="ECO:0000256" key="1">
    <source>
        <dbReference type="ARBA" id="ARBA00004651"/>
    </source>
</evidence>
<dbReference type="InterPro" id="IPR045861">
    <property type="entry name" value="CorA_cytoplasmic_dom"/>
</dbReference>
<dbReference type="InterPro" id="IPR002523">
    <property type="entry name" value="MgTranspt_CorA/ZnTranspt_ZntB"/>
</dbReference>
<feature type="transmembrane region" description="Helical" evidence="9">
    <location>
        <begin position="301"/>
        <end position="320"/>
    </location>
</feature>
<dbReference type="EMBL" id="JBIAZU010000006">
    <property type="protein sequence ID" value="MFF5294374.1"/>
    <property type="molecule type" value="Genomic_DNA"/>
</dbReference>
<evidence type="ECO:0000256" key="3">
    <source>
        <dbReference type="ARBA" id="ARBA00022448"/>
    </source>
</evidence>
<dbReference type="Gene3D" id="1.20.58.340">
    <property type="entry name" value="Magnesium transport protein CorA, transmembrane region"/>
    <property type="match status" value="2"/>
</dbReference>
<comment type="caution">
    <text evidence="10">The sequence shown here is derived from an EMBL/GenBank/DDBJ whole genome shotgun (WGS) entry which is preliminary data.</text>
</comment>
<sequence length="358" mass="39783">MTRIVEVRPTWQPPQPAGRRRADHTAIVGCDLFVDGVAVERPGSAADLAQLYGKAREQDNAFVWLGLHEPTEAALTRVAEVFGLHPLAIEDILHREQRVKIERYDDVVFLVVRAAQYVDHERVTATSEIVSTGFVRLFVGPHFVITVRQGTVMELSSLRTELISDPEMLAEGPWSVVHAILDRLVDAYVDIAGAIQADVDLTESAVFAPGSPVTVEQIYQLKRQLMKFKSAVLPLQRSLAALLSKPFADLPKEIRRYFSDVADHHAAAAEQVLALDDVLNALLQARLTQLNLDQNNDMRKIASWAAIAALVTAIAGVYGMNFVHMPELGWQYGYPGVLLFMLVSATGLYWLLRRVGWL</sequence>